<evidence type="ECO:0000256" key="1">
    <source>
        <dbReference type="SAM" id="MobiDB-lite"/>
    </source>
</evidence>
<proteinExistence type="predicted"/>
<name>A0A195BCB3_9HYME</name>
<organism evidence="2 3">
    <name type="scientific">Atta colombica</name>
    <dbReference type="NCBI Taxonomy" id="520822"/>
    <lineage>
        <taxon>Eukaryota</taxon>
        <taxon>Metazoa</taxon>
        <taxon>Ecdysozoa</taxon>
        <taxon>Arthropoda</taxon>
        <taxon>Hexapoda</taxon>
        <taxon>Insecta</taxon>
        <taxon>Pterygota</taxon>
        <taxon>Neoptera</taxon>
        <taxon>Endopterygota</taxon>
        <taxon>Hymenoptera</taxon>
        <taxon>Apocrita</taxon>
        <taxon>Aculeata</taxon>
        <taxon>Formicoidea</taxon>
        <taxon>Formicidae</taxon>
        <taxon>Myrmicinae</taxon>
        <taxon>Atta</taxon>
    </lineage>
</organism>
<feature type="region of interest" description="Disordered" evidence="1">
    <location>
        <begin position="1"/>
        <end position="45"/>
    </location>
</feature>
<dbReference type="EMBL" id="KQ976528">
    <property type="protein sequence ID" value="KYM81839.1"/>
    <property type="molecule type" value="Genomic_DNA"/>
</dbReference>
<reference evidence="2 3" key="1">
    <citation type="submission" date="2015-09" db="EMBL/GenBank/DDBJ databases">
        <title>Atta colombica WGS genome.</title>
        <authorList>
            <person name="Nygaard S."/>
            <person name="Hu H."/>
            <person name="Boomsma J."/>
            <person name="Zhang G."/>
        </authorList>
    </citation>
    <scope>NUCLEOTIDE SEQUENCE [LARGE SCALE GENOMIC DNA]</scope>
    <source>
        <strain evidence="2">Treedump-2</strain>
        <tissue evidence="2">Whole body</tissue>
    </source>
</reference>
<evidence type="ECO:0000313" key="3">
    <source>
        <dbReference type="Proteomes" id="UP000078540"/>
    </source>
</evidence>
<accession>A0A195BCB3</accession>
<sequence length="230" mass="26242">MKEGNFSTSPRLDGGVRYKETSARCGGSRRSTSSERNQRERAERDRISARCTMRLHNLPADGRSWSVRFCDSHWKPIVDRFHYSAVGMAADSADTSLLTSAIEEDPTESPNAIYIGQSEILHLHCHHHHPRSKDVSRKCRRDQNGALLCDFDEVIDYVDYARLIRSWLSRTCNFAYKQREVSDSLLKFVTDIPPNASIIVINVLLINVSYMSSVVAIKCSFGYEYIVHPR</sequence>
<feature type="compositionally biased region" description="Basic and acidic residues" evidence="1">
    <location>
        <begin position="32"/>
        <end position="45"/>
    </location>
</feature>
<evidence type="ECO:0000313" key="2">
    <source>
        <dbReference type="EMBL" id="KYM81839.1"/>
    </source>
</evidence>
<dbReference type="Proteomes" id="UP000078540">
    <property type="component" value="Unassembled WGS sequence"/>
</dbReference>
<keyword evidence="3" id="KW-1185">Reference proteome</keyword>
<dbReference type="AlphaFoldDB" id="A0A195BCB3"/>
<protein>
    <submittedName>
        <fullName evidence="2">Uncharacterized protein</fullName>
    </submittedName>
</protein>
<feature type="compositionally biased region" description="Polar residues" evidence="1">
    <location>
        <begin position="1"/>
        <end position="10"/>
    </location>
</feature>
<gene>
    <name evidence="2" type="ORF">ALC53_07631</name>
</gene>